<dbReference type="Pfam" id="PF19857">
    <property type="entry name" value="DUF6332"/>
    <property type="match status" value="1"/>
</dbReference>
<organism evidence="2 3">
    <name type="scientific">Streptomyces genisteinicus</name>
    <dbReference type="NCBI Taxonomy" id="2768068"/>
    <lineage>
        <taxon>Bacteria</taxon>
        <taxon>Bacillati</taxon>
        <taxon>Actinomycetota</taxon>
        <taxon>Actinomycetes</taxon>
        <taxon>Kitasatosporales</taxon>
        <taxon>Streptomycetaceae</taxon>
        <taxon>Streptomyces</taxon>
    </lineage>
</organism>
<dbReference type="RefSeq" id="WP_187741119.1">
    <property type="nucleotide sequence ID" value="NZ_CP060825.1"/>
</dbReference>
<sequence length="78" mass="8050">MAAERDARTVEIGYALVTGVFLGAVAGLALASPVLVLGLRGTAMTAVLGTAAVGAVGVSGAWVVRVLWRFDRGRRRPE</sequence>
<dbReference type="Proteomes" id="UP000516230">
    <property type="component" value="Chromosome"/>
</dbReference>
<dbReference type="AlphaFoldDB" id="A0A7H0HTV2"/>
<keyword evidence="3" id="KW-1185">Reference proteome</keyword>
<reference evidence="2 3" key="1">
    <citation type="submission" date="2020-08" db="EMBL/GenBank/DDBJ databases">
        <title>A novel species.</title>
        <authorList>
            <person name="Gao J."/>
        </authorList>
    </citation>
    <scope>NUCLEOTIDE SEQUENCE [LARGE SCALE GENOMIC DNA]</scope>
    <source>
        <strain evidence="2 3">CRPJ-33</strain>
    </source>
</reference>
<gene>
    <name evidence="2" type="ORF">IAG43_14205</name>
</gene>
<keyword evidence="1" id="KW-0472">Membrane</keyword>
<evidence type="ECO:0000256" key="1">
    <source>
        <dbReference type="SAM" id="Phobius"/>
    </source>
</evidence>
<dbReference type="KEGG" id="sgj:IAG43_14205"/>
<proteinExistence type="predicted"/>
<evidence type="ECO:0000313" key="2">
    <source>
        <dbReference type="EMBL" id="QNP63968.1"/>
    </source>
</evidence>
<accession>A0A7H0HTV2</accession>
<dbReference type="InterPro" id="IPR046295">
    <property type="entry name" value="DUF6332"/>
</dbReference>
<dbReference type="EMBL" id="CP060825">
    <property type="protein sequence ID" value="QNP63968.1"/>
    <property type="molecule type" value="Genomic_DNA"/>
</dbReference>
<keyword evidence="1" id="KW-0812">Transmembrane</keyword>
<name>A0A7H0HTV2_9ACTN</name>
<evidence type="ECO:0000313" key="3">
    <source>
        <dbReference type="Proteomes" id="UP000516230"/>
    </source>
</evidence>
<feature type="transmembrane region" description="Helical" evidence="1">
    <location>
        <begin position="43"/>
        <end position="68"/>
    </location>
</feature>
<protein>
    <submittedName>
        <fullName evidence="2">Uncharacterized protein</fullName>
    </submittedName>
</protein>
<keyword evidence="1" id="KW-1133">Transmembrane helix</keyword>
<feature type="transmembrane region" description="Helical" evidence="1">
    <location>
        <begin position="12"/>
        <end position="37"/>
    </location>
</feature>